<dbReference type="InterPro" id="IPR010982">
    <property type="entry name" value="Lambda_DNA-bd_dom_sf"/>
</dbReference>
<keyword evidence="4" id="KW-1185">Reference proteome</keyword>
<proteinExistence type="inferred from homology"/>
<gene>
    <name evidence="3" type="ORF">GCM10011332_29310</name>
</gene>
<protein>
    <submittedName>
        <fullName evidence="3">Transcriptional regulator</fullName>
    </submittedName>
</protein>
<dbReference type="PANTHER" id="PTHR43236">
    <property type="entry name" value="ANTITOXIN HIGA1"/>
    <property type="match status" value="1"/>
</dbReference>
<organism evidence="3 4">
    <name type="scientific">Terasakiella brassicae</name>
    <dbReference type="NCBI Taxonomy" id="1634917"/>
    <lineage>
        <taxon>Bacteria</taxon>
        <taxon>Pseudomonadati</taxon>
        <taxon>Pseudomonadota</taxon>
        <taxon>Alphaproteobacteria</taxon>
        <taxon>Rhodospirillales</taxon>
        <taxon>Terasakiellaceae</taxon>
        <taxon>Terasakiella</taxon>
    </lineage>
</organism>
<dbReference type="RefSeq" id="WP_188666598.1">
    <property type="nucleotide sequence ID" value="NZ_BMHV01000028.1"/>
</dbReference>
<dbReference type="Proteomes" id="UP000632498">
    <property type="component" value="Unassembled WGS sequence"/>
</dbReference>
<dbReference type="GO" id="GO:0003677">
    <property type="term" value="F:DNA binding"/>
    <property type="evidence" value="ECO:0007669"/>
    <property type="project" value="InterPro"/>
</dbReference>
<evidence type="ECO:0000259" key="2">
    <source>
        <dbReference type="PROSITE" id="PS50943"/>
    </source>
</evidence>
<dbReference type="AlphaFoldDB" id="A0A917C6W4"/>
<dbReference type="InterPro" id="IPR001387">
    <property type="entry name" value="Cro/C1-type_HTH"/>
</dbReference>
<evidence type="ECO:0000313" key="3">
    <source>
        <dbReference type="EMBL" id="GGF73378.1"/>
    </source>
</evidence>
<dbReference type="PANTHER" id="PTHR43236:SF1">
    <property type="entry name" value="BLL7220 PROTEIN"/>
    <property type="match status" value="1"/>
</dbReference>
<sequence>MFGERLKIARKKAGISLRALSDDLGGIVSAQAIGKYERGEMMPNSTVLIALCSALKVSLSYMAAPTGARLGNVDFRKHSGTRAQERAEVEASVLEHVEKYLLIEEILEMDSAAWHQPFDRRELTSIEEGEEIAREVRAKWNLGIDPIPNLTELLEEKGVKVMMLDLPDRVSGLTCEVMREGKTAVPVIVVNANHSLERRRITLAHELGHRLFTADSKIEEKAATRFASAFLMPSEHLTAETGKHRRAIGVEEIYTLKRIYRVSAAALIVRLRDLEVISNERMTRTFQTVGRSWRRVEPRPFEEGSQQGCFEKPKRFPRLVYRGLAEDLISISKAAELLNEPVKLVEQAMTEGLPDGANRCE</sequence>
<reference evidence="3" key="1">
    <citation type="journal article" date="2014" name="Int. J. Syst. Evol. Microbiol.">
        <title>Complete genome sequence of Corynebacterium casei LMG S-19264T (=DSM 44701T), isolated from a smear-ripened cheese.</title>
        <authorList>
            <consortium name="US DOE Joint Genome Institute (JGI-PGF)"/>
            <person name="Walter F."/>
            <person name="Albersmeier A."/>
            <person name="Kalinowski J."/>
            <person name="Ruckert C."/>
        </authorList>
    </citation>
    <scope>NUCLEOTIDE SEQUENCE</scope>
    <source>
        <strain evidence="3">CGMCC 1.15254</strain>
    </source>
</reference>
<evidence type="ECO:0000313" key="4">
    <source>
        <dbReference type="Proteomes" id="UP000632498"/>
    </source>
</evidence>
<dbReference type="PROSITE" id="PS50943">
    <property type="entry name" value="HTH_CROC1"/>
    <property type="match status" value="1"/>
</dbReference>
<comment type="similarity">
    <text evidence="1">Belongs to the short-chain fatty acyl-CoA assimilation regulator (ScfR) family.</text>
</comment>
<accession>A0A917C6W4</accession>
<dbReference type="EMBL" id="BMHV01000028">
    <property type="protein sequence ID" value="GGF73378.1"/>
    <property type="molecule type" value="Genomic_DNA"/>
</dbReference>
<dbReference type="Pfam" id="PF06114">
    <property type="entry name" value="Peptidase_M78"/>
    <property type="match status" value="1"/>
</dbReference>
<dbReference type="Gene3D" id="1.10.260.40">
    <property type="entry name" value="lambda repressor-like DNA-binding domains"/>
    <property type="match status" value="1"/>
</dbReference>
<reference evidence="3" key="2">
    <citation type="submission" date="2020-09" db="EMBL/GenBank/DDBJ databases">
        <authorList>
            <person name="Sun Q."/>
            <person name="Zhou Y."/>
        </authorList>
    </citation>
    <scope>NUCLEOTIDE SEQUENCE</scope>
    <source>
        <strain evidence="3">CGMCC 1.15254</strain>
    </source>
</reference>
<dbReference type="InterPro" id="IPR052345">
    <property type="entry name" value="Rad_response_metalloprotease"/>
</dbReference>
<comment type="caution">
    <text evidence="3">The sequence shown here is derived from an EMBL/GenBank/DDBJ whole genome shotgun (WGS) entry which is preliminary data.</text>
</comment>
<name>A0A917C6W4_9PROT</name>
<dbReference type="Gene3D" id="1.10.10.2910">
    <property type="match status" value="1"/>
</dbReference>
<dbReference type="CDD" id="cd00093">
    <property type="entry name" value="HTH_XRE"/>
    <property type="match status" value="1"/>
</dbReference>
<feature type="domain" description="HTH cro/C1-type" evidence="2">
    <location>
        <begin position="6"/>
        <end position="62"/>
    </location>
</feature>
<dbReference type="Pfam" id="PF01381">
    <property type="entry name" value="HTH_3"/>
    <property type="match status" value="1"/>
</dbReference>
<evidence type="ECO:0000256" key="1">
    <source>
        <dbReference type="ARBA" id="ARBA00007227"/>
    </source>
</evidence>
<dbReference type="SUPFAM" id="SSF47413">
    <property type="entry name" value="lambda repressor-like DNA-binding domains"/>
    <property type="match status" value="1"/>
</dbReference>
<dbReference type="InterPro" id="IPR010359">
    <property type="entry name" value="IrrE_HExxH"/>
</dbReference>
<dbReference type="SMART" id="SM00530">
    <property type="entry name" value="HTH_XRE"/>
    <property type="match status" value="1"/>
</dbReference>